<dbReference type="AlphaFoldDB" id="A0A3A9YN67"/>
<keyword evidence="2" id="KW-1185">Reference proteome</keyword>
<dbReference type="Proteomes" id="UP000272474">
    <property type="component" value="Unassembled WGS sequence"/>
</dbReference>
<dbReference type="EMBL" id="RBAL01000024">
    <property type="protein sequence ID" value="RKN37502.1"/>
    <property type="molecule type" value="Genomic_DNA"/>
</dbReference>
<dbReference type="RefSeq" id="WP_120684518.1">
    <property type="nucleotide sequence ID" value="NZ_RBAL01000024.1"/>
</dbReference>
<organism evidence="1 2">
    <name type="scientific">Streptomyces hoynatensis</name>
    <dbReference type="NCBI Taxonomy" id="1141874"/>
    <lineage>
        <taxon>Bacteria</taxon>
        <taxon>Bacillati</taxon>
        <taxon>Actinomycetota</taxon>
        <taxon>Actinomycetes</taxon>
        <taxon>Kitasatosporales</taxon>
        <taxon>Streptomycetaceae</taxon>
        <taxon>Streptomyces</taxon>
    </lineage>
</organism>
<evidence type="ECO:0000313" key="1">
    <source>
        <dbReference type="EMBL" id="RKN37502.1"/>
    </source>
</evidence>
<accession>A0A3A9YN67</accession>
<dbReference type="OrthoDB" id="4170613at2"/>
<gene>
    <name evidence="1" type="ORF">D7294_27570</name>
</gene>
<evidence type="ECO:0000313" key="2">
    <source>
        <dbReference type="Proteomes" id="UP000272474"/>
    </source>
</evidence>
<sequence>MDVTFTKAAGRRYLMRVVRERGPELAPRQGPGYDDHLPHDAVHFLVEAEAGLTRGVFGRIAAGGLNVFWPADPALRRREFRREARRRLTAADHAQMARSESLAGACRALWELRAGHRASAPAPLAGEDARLAERIVARLDAFAARWHPLPENSGITLTWPR</sequence>
<protein>
    <submittedName>
        <fullName evidence="1">Uncharacterized protein</fullName>
    </submittedName>
</protein>
<comment type="caution">
    <text evidence="1">The sequence shown here is derived from an EMBL/GenBank/DDBJ whole genome shotgun (WGS) entry which is preliminary data.</text>
</comment>
<name>A0A3A9YN67_9ACTN</name>
<proteinExistence type="predicted"/>
<reference evidence="1 2" key="1">
    <citation type="journal article" date="2014" name="Int. J. Syst. Evol. Microbiol.">
        <title>Streptomyces hoynatensis sp. nov., isolated from deep marine sediment.</title>
        <authorList>
            <person name="Veyisoglu A."/>
            <person name="Sahin N."/>
        </authorList>
    </citation>
    <scope>NUCLEOTIDE SEQUENCE [LARGE SCALE GENOMIC DNA]</scope>
    <source>
        <strain evidence="1 2">KCTC 29097</strain>
    </source>
</reference>